<sequence>MHTFEDFKHVYVLSFVNRFASYDHLMAFWSLIEPCLYKMVRVSRAKSAAQKKEVVAPARASTRQLLQPIDELFLFLNYLSAGLKERDLANRFKIHQSTVIRIIATWTCFLATALGSICIWLTPAEVQAYLPEEFRDYPDTQVILDCTELRCQTPSSPLLQSEMYSTYKSHCIMKGLVGIAPHGVVTFISGLYGGSVSDKEMFKQSGIAELLTENMAVMVDKGFVISDCCKSKVYCPPFLSKHKQMPACQVKETQAIARLRVHVERVIRMIKENRLFDGTITLSHAYNINEIFAVACLLSNYRKKALVKKWVKWLNKVLPNNIIAFH</sequence>
<evidence type="ECO:0000256" key="1">
    <source>
        <dbReference type="ARBA" id="ARBA00001968"/>
    </source>
</evidence>
<keyword evidence="3" id="KW-1133">Transmembrane helix</keyword>
<evidence type="ECO:0000256" key="3">
    <source>
        <dbReference type="SAM" id="Phobius"/>
    </source>
</evidence>
<name>A0A8C5CHH5_GADMO</name>
<dbReference type="InterPro" id="IPR027806">
    <property type="entry name" value="HARBI1_dom"/>
</dbReference>
<dbReference type="Pfam" id="PF13613">
    <property type="entry name" value="HTH_Tnp_4"/>
    <property type="match status" value="1"/>
</dbReference>
<dbReference type="OMA" id="WAICTIL"/>
<keyword evidence="3" id="KW-0812">Transmembrane</keyword>
<organism evidence="6 7">
    <name type="scientific">Gadus morhua</name>
    <name type="common">Atlantic cod</name>
    <dbReference type="NCBI Taxonomy" id="8049"/>
    <lineage>
        <taxon>Eukaryota</taxon>
        <taxon>Metazoa</taxon>
        <taxon>Chordata</taxon>
        <taxon>Craniata</taxon>
        <taxon>Vertebrata</taxon>
        <taxon>Euteleostomi</taxon>
        <taxon>Actinopterygii</taxon>
        <taxon>Neopterygii</taxon>
        <taxon>Teleostei</taxon>
        <taxon>Neoteleostei</taxon>
        <taxon>Acanthomorphata</taxon>
        <taxon>Zeiogadaria</taxon>
        <taxon>Gadariae</taxon>
        <taxon>Gadiformes</taxon>
        <taxon>Gadoidei</taxon>
        <taxon>Gadidae</taxon>
        <taxon>Gadus</taxon>
    </lineage>
</organism>
<dbReference type="GeneTree" id="ENSGT00940000164656"/>
<reference evidence="6" key="1">
    <citation type="submission" date="2019-07" db="EMBL/GenBank/DDBJ databases">
        <authorList>
            <consortium name="Wellcome Sanger Institute Data Sharing"/>
        </authorList>
    </citation>
    <scope>NUCLEOTIDE SEQUENCE [LARGE SCALE GENOMIC DNA]</scope>
</reference>
<evidence type="ECO:0000313" key="7">
    <source>
        <dbReference type="Proteomes" id="UP000694546"/>
    </source>
</evidence>
<keyword evidence="7" id="KW-1185">Reference proteome</keyword>
<dbReference type="Proteomes" id="UP000694546">
    <property type="component" value="Chromosome 1"/>
</dbReference>
<accession>A0A8C5CHH5</accession>
<evidence type="ECO:0000313" key="6">
    <source>
        <dbReference type="Ensembl" id="ENSGMOP00000062483.1"/>
    </source>
</evidence>
<dbReference type="InterPro" id="IPR027805">
    <property type="entry name" value="Transposase_HTH_dom"/>
</dbReference>
<feature type="domain" description="Transposase Helix-turn-helix" evidence="5">
    <location>
        <begin position="66"/>
        <end position="114"/>
    </location>
</feature>
<dbReference type="GO" id="GO:0046872">
    <property type="term" value="F:metal ion binding"/>
    <property type="evidence" value="ECO:0007669"/>
    <property type="project" value="UniProtKB-KW"/>
</dbReference>
<evidence type="ECO:0000259" key="4">
    <source>
        <dbReference type="Pfam" id="PF13359"/>
    </source>
</evidence>
<dbReference type="PANTHER" id="PTHR23080">
    <property type="entry name" value="THAP DOMAIN PROTEIN"/>
    <property type="match status" value="1"/>
</dbReference>
<dbReference type="OrthoDB" id="10020990at2759"/>
<evidence type="ECO:0000256" key="2">
    <source>
        <dbReference type="ARBA" id="ARBA00022723"/>
    </source>
</evidence>
<feature type="transmembrane region" description="Helical" evidence="3">
    <location>
        <begin position="99"/>
        <end position="122"/>
    </location>
</feature>
<proteinExistence type="predicted"/>
<dbReference type="GeneID" id="115547762"/>
<dbReference type="Ensembl" id="ENSGMOT00000075499.1">
    <property type="protein sequence ID" value="ENSGMOP00000062483.1"/>
    <property type="gene ID" value="ENSGMOG00000024564.1"/>
</dbReference>
<dbReference type="RefSeq" id="XP_030218062.1">
    <property type="nucleotide sequence ID" value="XM_030362202.1"/>
</dbReference>
<gene>
    <name evidence="6" type="primary">LOC115547762</name>
</gene>
<reference evidence="6" key="3">
    <citation type="submission" date="2025-09" db="UniProtKB">
        <authorList>
            <consortium name="Ensembl"/>
        </authorList>
    </citation>
    <scope>IDENTIFICATION</scope>
</reference>
<keyword evidence="3" id="KW-0472">Membrane</keyword>
<evidence type="ECO:0000259" key="5">
    <source>
        <dbReference type="Pfam" id="PF13613"/>
    </source>
</evidence>
<dbReference type="KEGG" id="gmh:115547762"/>
<dbReference type="AlphaFoldDB" id="A0A8C5CHH5"/>
<dbReference type="Pfam" id="PF13359">
    <property type="entry name" value="DDE_Tnp_4"/>
    <property type="match status" value="1"/>
</dbReference>
<keyword evidence="2" id="KW-0479">Metal-binding</keyword>
<comment type="cofactor">
    <cofactor evidence="1">
        <name>a divalent metal cation</name>
        <dbReference type="ChEBI" id="CHEBI:60240"/>
    </cofactor>
</comment>
<reference evidence="6" key="2">
    <citation type="submission" date="2025-08" db="UniProtKB">
        <authorList>
            <consortium name="Ensembl"/>
        </authorList>
    </citation>
    <scope>IDENTIFICATION</scope>
</reference>
<dbReference type="PANTHER" id="PTHR23080:SF133">
    <property type="entry name" value="SI:CH211-262I1.5-RELATED"/>
    <property type="match status" value="1"/>
</dbReference>
<feature type="domain" description="DDE Tnp4" evidence="4">
    <location>
        <begin position="144"/>
        <end position="300"/>
    </location>
</feature>
<protein>
    <submittedName>
        <fullName evidence="6">Uncharacterized LOC115547762</fullName>
    </submittedName>
</protein>